<accession>F2IEP1</accession>
<dbReference type="OrthoDB" id="9767435at2"/>
<dbReference type="Gene3D" id="3.30.450.20">
    <property type="entry name" value="PAS domain"/>
    <property type="match status" value="1"/>
</dbReference>
<dbReference type="PANTHER" id="PTHR41523">
    <property type="entry name" value="TWO-COMPONENT SYSTEM SENSOR PROTEIN"/>
    <property type="match status" value="1"/>
</dbReference>
<proteinExistence type="predicted"/>
<keyword evidence="4" id="KW-0808">Transferase</keyword>
<evidence type="ECO:0000256" key="2">
    <source>
        <dbReference type="ARBA" id="ARBA00012438"/>
    </source>
</evidence>
<keyword evidence="7" id="KW-0067">ATP-binding</keyword>
<keyword evidence="6 11" id="KW-0418">Kinase</keyword>
<dbReference type="EC" id="2.7.13.3" evidence="2"/>
<reference evidence="11 12" key="1">
    <citation type="journal article" date="2011" name="Stand. Genomic Sci.">
        <title>Complete genome sequence of the gliding freshwater bacterium Fluviicola taffensis type strain (RW262).</title>
        <authorList>
            <person name="Woyke T."/>
            <person name="Chertkov O."/>
            <person name="Lapidus A."/>
            <person name="Nolan M."/>
            <person name="Lucas S."/>
            <person name="Del Rio T.G."/>
            <person name="Tice H."/>
            <person name="Cheng J.F."/>
            <person name="Tapia R."/>
            <person name="Han C."/>
            <person name="Goodwin L."/>
            <person name="Pitluck S."/>
            <person name="Liolios K."/>
            <person name="Pagani I."/>
            <person name="Ivanova N."/>
            <person name="Huntemann M."/>
            <person name="Mavromatis K."/>
            <person name="Mikhailova N."/>
            <person name="Pati A."/>
            <person name="Chen A."/>
            <person name="Palaniappan K."/>
            <person name="Land M."/>
            <person name="Hauser L."/>
            <person name="Brambilla E.M."/>
            <person name="Rohde M."/>
            <person name="Mwirichia R."/>
            <person name="Sikorski J."/>
            <person name="Tindall B.J."/>
            <person name="Goker M."/>
            <person name="Bristow J."/>
            <person name="Eisen J.A."/>
            <person name="Markowitz V."/>
            <person name="Hugenholtz P."/>
            <person name="Klenk H.P."/>
            <person name="Kyrpides N.C."/>
        </authorList>
    </citation>
    <scope>NUCLEOTIDE SEQUENCE [LARGE SCALE GENOMIC DNA]</scope>
    <source>
        <strain evidence="12">DSM 16823 / RW262 / RW262</strain>
    </source>
</reference>
<reference evidence="12" key="2">
    <citation type="submission" date="2011-02" db="EMBL/GenBank/DDBJ databases">
        <title>The complete genome of Fluviicola taffensis DSM 16823.</title>
        <authorList>
            <consortium name="US DOE Joint Genome Institute (JGI-PGF)"/>
            <person name="Lucas S."/>
            <person name="Copeland A."/>
            <person name="Lapidus A."/>
            <person name="Bruce D."/>
            <person name="Goodwin L."/>
            <person name="Pitluck S."/>
            <person name="Kyrpides N."/>
            <person name="Mavromatis K."/>
            <person name="Ivanova N."/>
            <person name="Mikhailova N."/>
            <person name="Pagani I."/>
            <person name="Chertkov O."/>
            <person name="Detter J.C."/>
            <person name="Han C."/>
            <person name="Tapia R."/>
            <person name="Land M."/>
            <person name="Hauser L."/>
            <person name="Markowitz V."/>
            <person name="Cheng J.-F."/>
            <person name="Hugenholtz P."/>
            <person name="Woyke T."/>
            <person name="Wu D."/>
            <person name="Tindall B."/>
            <person name="Pomrenke H.G."/>
            <person name="Brambilla E."/>
            <person name="Klenk H.-P."/>
            <person name="Eisen J.A."/>
        </authorList>
    </citation>
    <scope>NUCLEOTIDE SEQUENCE [LARGE SCALE GENOMIC DNA]</scope>
    <source>
        <strain evidence="12">DSM 16823 / RW262 / RW262</strain>
    </source>
</reference>
<dbReference type="InterPro" id="IPR003594">
    <property type="entry name" value="HATPase_dom"/>
</dbReference>
<keyword evidence="8" id="KW-1133">Transmembrane helix</keyword>
<evidence type="ECO:0000256" key="1">
    <source>
        <dbReference type="ARBA" id="ARBA00000085"/>
    </source>
</evidence>
<feature type="transmembrane region" description="Helical" evidence="8">
    <location>
        <begin position="102"/>
        <end position="120"/>
    </location>
</feature>
<evidence type="ECO:0000259" key="9">
    <source>
        <dbReference type="Pfam" id="PF02518"/>
    </source>
</evidence>
<keyword evidence="12" id="KW-1185">Reference proteome</keyword>
<dbReference type="PANTHER" id="PTHR41523:SF8">
    <property type="entry name" value="ETHYLENE RESPONSE SENSOR PROTEIN"/>
    <property type="match status" value="1"/>
</dbReference>
<keyword evidence="5" id="KW-0547">Nucleotide-binding</keyword>
<dbReference type="Pfam" id="PF02518">
    <property type="entry name" value="HATPase_c"/>
    <property type="match status" value="1"/>
</dbReference>
<dbReference type="EMBL" id="CP002542">
    <property type="protein sequence ID" value="AEA44580.1"/>
    <property type="molecule type" value="Genomic_DNA"/>
</dbReference>
<feature type="transmembrane region" description="Helical" evidence="8">
    <location>
        <begin position="186"/>
        <end position="206"/>
    </location>
</feature>
<evidence type="ECO:0000256" key="5">
    <source>
        <dbReference type="ARBA" id="ARBA00022741"/>
    </source>
</evidence>
<dbReference type="KEGG" id="fte:Fluta_2596"/>
<dbReference type="HOGENOM" id="CLU_638974_0_0_10"/>
<evidence type="ECO:0000256" key="6">
    <source>
        <dbReference type="ARBA" id="ARBA00022777"/>
    </source>
</evidence>
<name>F2IEP1_FLUTR</name>
<feature type="transmembrane region" description="Helical" evidence="8">
    <location>
        <begin position="51"/>
        <end position="71"/>
    </location>
</feature>
<keyword evidence="3" id="KW-0597">Phosphoprotein</keyword>
<dbReference type="AlphaFoldDB" id="F2IEP1"/>
<evidence type="ECO:0000256" key="7">
    <source>
        <dbReference type="ARBA" id="ARBA00022840"/>
    </source>
</evidence>
<evidence type="ECO:0000259" key="10">
    <source>
        <dbReference type="Pfam" id="PF07568"/>
    </source>
</evidence>
<dbReference type="InterPro" id="IPR011495">
    <property type="entry name" value="Sig_transdc_His_kin_sub2_dim/P"/>
</dbReference>
<keyword evidence="8" id="KW-0472">Membrane</keyword>
<dbReference type="Pfam" id="PF07568">
    <property type="entry name" value="HisKA_2"/>
    <property type="match status" value="1"/>
</dbReference>
<dbReference type="SUPFAM" id="SSF55874">
    <property type="entry name" value="ATPase domain of HSP90 chaperone/DNA topoisomerase II/histidine kinase"/>
    <property type="match status" value="1"/>
</dbReference>
<dbReference type="Proteomes" id="UP000007463">
    <property type="component" value="Chromosome"/>
</dbReference>
<keyword evidence="8" id="KW-0812">Transmembrane</keyword>
<evidence type="ECO:0000256" key="4">
    <source>
        <dbReference type="ARBA" id="ARBA00022679"/>
    </source>
</evidence>
<feature type="domain" description="Histidine kinase/HSP90-like ATPase" evidence="9">
    <location>
        <begin position="326"/>
        <end position="402"/>
    </location>
</feature>
<sequence length="429" mass="48584">MYIASTNIPQFFLKMLVYSSKQNCVISNILGVKWPKTSKEWEKDLVQKVNFLNLVGCFNVIASLVVFNIIGFKPLNIHFSIVLGLACGVIVLNFFRKYLAGAYLFFAIGMYVLGVATVYMRIESNVLMYFFPLTLSIVHILGRKELFGHLIIWCIFYFLEISYFVLFSPKTELIQITEETMASLKIFNGIFAFFCGLMLITVITWLNIKQEQEVRNVIEEKRLLLAELYHRVKNNLNIVTSLINIKKNNSESQEVIDALEDCRGRVFSMALVHQQMYSESRVGNLNMMTYLVELIRNVEHAFGGDADVVLEVNSDELMLPISKAVPIGLIMNELITNSYKHAKIPGQKLIVTIRVSQVGNSLQIELSDNGPGIKSDKENNHSTLGFELIRSLCEQIDASFIVGKNATENSGAMIQIKVIDYSVNTQLIV</sequence>
<evidence type="ECO:0000256" key="3">
    <source>
        <dbReference type="ARBA" id="ARBA00022553"/>
    </source>
</evidence>
<dbReference type="GO" id="GO:0004673">
    <property type="term" value="F:protein histidine kinase activity"/>
    <property type="evidence" value="ECO:0007669"/>
    <property type="project" value="UniProtKB-EC"/>
</dbReference>
<protein>
    <recommendedName>
        <fullName evidence="2">histidine kinase</fullName>
        <ecNumber evidence="2">2.7.13.3</ecNumber>
    </recommendedName>
</protein>
<evidence type="ECO:0000313" key="12">
    <source>
        <dbReference type="Proteomes" id="UP000007463"/>
    </source>
</evidence>
<evidence type="ECO:0000313" key="11">
    <source>
        <dbReference type="EMBL" id="AEA44580.1"/>
    </source>
</evidence>
<feature type="transmembrane region" description="Helical" evidence="8">
    <location>
        <begin position="147"/>
        <end position="166"/>
    </location>
</feature>
<comment type="catalytic activity">
    <reaction evidence="1">
        <text>ATP + protein L-histidine = ADP + protein N-phospho-L-histidine.</text>
        <dbReference type="EC" id="2.7.13.3"/>
    </reaction>
</comment>
<dbReference type="eggNOG" id="COG3920">
    <property type="taxonomic scope" value="Bacteria"/>
</dbReference>
<organism evidence="11 12">
    <name type="scientific">Fluviicola taffensis (strain DSM 16823 / NCIMB 13979 / RW262)</name>
    <dbReference type="NCBI Taxonomy" id="755732"/>
    <lineage>
        <taxon>Bacteria</taxon>
        <taxon>Pseudomonadati</taxon>
        <taxon>Bacteroidota</taxon>
        <taxon>Flavobacteriia</taxon>
        <taxon>Flavobacteriales</taxon>
        <taxon>Crocinitomicaceae</taxon>
        <taxon>Fluviicola</taxon>
    </lineage>
</organism>
<feature type="transmembrane region" description="Helical" evidence="8">
    <location>
        <begin position="77"/>
        <end position="95"/>
    </location>
</feature>
<dbReference type="STRING" id="755732.Fluta_2596"/>
<dbReference type="InterPro" id="IPR036890">
    <property type="entry name" value="HATPase_C_sf"/>
</dbReference>
<dbReference type="GO" id="GO:0005524">
    <property type="term" value="F:ATP binding"/>
    <property type="evidence" value="ECO:0007669"/>
    <property type="project" value="UniProtKB-KW"/>
</dbReference>
<gene>
    <name evidence="11" type="ordered locus">Fluta_2596</name>
</gene>
<evidence type="ECO:0000256" key="8">
    <source>
        <dbReference type="SAM" id="Phobius"/>
    </source>
</evidence>
<dbReference type="Gene3D" id="3.30.565.10">
    <property type="entry name" value="Histidine kinase-like ATPase, C-terminal domain"/>
    <property type="match status" value="1"/>
</dbReference>
<feature type="domain" description="Signal transduction histidine kinase subgroup 2 dimerisation and phosphoacceptor" evidence="10">
    <location>
        <begin position="227"/>
        <end position="300"/>
    </location>
</feature>